<dbReference type="GO" id="GO:0010774">
    <property type="term" value="P:meiotic strand invasion involved in reciprocal meiotic recombination"/>
    <property type="evidence" value="ECO:0007669"/>
    <property type="project" value="TreeGrafter"/>
</dbReference>
<dbReference type="OrthoDB" id="272266at2759"/>
<dbReference type="GO" id="GO:0000709">
    <property type="term" value="P:meiotic joint molecule formation"/>
    <property type="evidence" value="ECO:0007669"/>
    <property type="project" value="TreeGrafter"/>
</dbReference>
<dbReference type="PANTHER" id="PTHR15938:SF0">
    <property type="entry name" value="HOMOLOGOUS-PAIRING PROTEIN 2 HOMOLOG"/>
    <property type="match status" value="1"/>
</dbReference>
<dbReference type="RefSeq" id="XP_022464362.1">
    <property type="nucleotide sequence ID" value="XM_022607803.1"/>
</dbReference>
<evidence type="ECO:0000256" key="2">
    <source>
        <dbReference type="ARBA" id="ARBA00007922"/>
    </source>
</evidence>
<name>J7S754_HUIN7</name>
<dbReference type="HOGENOM" id="CLU_063266_2_0_1"/>
<evidence type="ECO:0000256" key="4">
    <source>
        <dbReference type="ARBA" id="ARBA00023242"/>
    </source>
</evidence>
<reference evidence="9" key="2">
    <citation type="submission" date="2012-08" db="EMBL/GenBank/DDBJ databases">
        <title>Genome sequence of Kazachstania naganishii.</title>
        <authorList>
            <person name="Gordon J.L."/>
            <person name="Armisen D."/>
            <person name="Proux-Wera E."/>
            <person name="OhEigeartaigh S.S."/>
            <person name="Byrne K.P."/>
            <person name="Wolfe K.H."/>
        </authorList>
    </citation>
    <scope>NUCLEOTIDE SEQUENCE [LARGE SCALE GENOMIC DNA]</scope>
    <source>
        <strain evidence="9">ATCC MYA-139 / BCRC 22969 / CBS 8797 / CCRC 22969 / KCTC 17520 / NBRC 10181 / NCYC 3082</strain>
    </source>
</reference>
<evidence type="ECO:0000256" key="5">
    <source>
        <dbReference type="ARBA" id="ARBA00023254"/>
    </source>
</evidence>
<reference evidence="8 9" key="1">
    <citation type="journal article" date="2011" name="Proc. Natl. Acad. Sci. U.S.A.">
        <title>Evolutionary erosion of yeast sex chromosomes by mating-type switching accidents.</title>
        <authorList>
            <person name="Gordon J.L."/>
            <person name="Armisen D."/>
            <person name="Proux-Wera E."/>
            <person name="Oheigeartaigh S.S."/>
            <person name="Byrne K.P."/>
            <person name="Wolfe K.H."/>
        </authorList>
    </citation>
    <scope>NUCLEOTIDE SEQUENCE [LARGE SCALE GENOMIC DNA]</scope>
    <source>
        <strain evidence="9">ATCC MYA-139 / BCRC 22969 / CBS 8797 / CCRC 22969 / KCTC 17520 / NBRC 10181 / NCYC 3082</strain>
    </source>
</reference>
<evidence type="ECO:0000313" key="8">
    <source>
        <dbReference type="EMBL" id="CCK70116.1"/>
    </source>
</evidence>
<protein>
    <recommendedName>
        <fullName evidence="7">Homologous-pairing protein 2 winged helix domain-containing protein</fullName>
    </recommendedName>
</protein>
<gene>
    <name evidence="8" type="primary">KNAG0D03700</name>
    <name evidence="8" type="ordered locus">KNAG_0D03700</name>
</gene>
<evidence type="ECO:0000256" key="3">
    <source>
        <dbReference type="ARBA" id="ARBA00023172"/>
    </source>
</evidence>
<comment type="similarity">
    <text evidence="2">Belongs to the HOP2 family.</text>
</comment>
<keyword evidence="9" id="KW-1185">Reference proteome</keyword>
<dbReference type="PANTHER" id="PTHR15938">
    <property type="entry name" value="TBP-1 INTERACTING PROTEIN"/>
    <property type="match status" value="1"/>
</dbReference>
<accession>J7S754</accession>
<feature type="domain" description="Homologous-pairing protein 2 winged helix" evidence="7">
    <location>
        <begin position="13"/>
        <end position="72"/>
    </location>
</feature>
<dbReference type="Gene3D" id="1.10.10.10">
    <property type="entry name" value="Winged helix-like DNA-binding domain superfamily/Winged helix DNA-binding domain"/>
    <property type="match status" value="1"/>
</dbReference>
<dbReference type="eggNOG" id="ENOG502S1MU">
    <property type="taxonomic scope" value="Eukaryota"/>
</dbReference>
<dbReference type="AlphaFoldDB" id="J7S754"/>
<dbReference type="GO" id="GO:0120230">
    <property type="term" value="F:recombinase activator activity"/>
    <property type="evidence" value="ECO:0007669"/>
    <property type="project" value="TreeGrafter"/>
</dbReference>
<dbReference type="InterPro" id="IPR036388">
    <property type="entry name" value="WH-like_DNA-bd_sf"/>
</dbReference>
<dbReference type="GO" id="GO:0000794">
    <property type="term" value="C:condensed nuclear chromosome"/>
    <property type="evidence" value="ECO:0007669"/>
    <property type="project" value="EnsemblFungi"/>
</dbReference>
<dbReference type="Pfam" id="PF07106">
    <property type="entry name" value="WHD_TBPIP"/>
    <property type="match status" value="1"/>
</dbReference>
<feature type="coiled-coil region" evidence="6">
    <location>
        <begin position="85"/>
        <end position="119"/>
    </location>
</feature>
<keyword evidence="5" id="KW-0469">Meiosis</keyword>
<keyword evidence="6" id="KW-0175">Coiled coil</keyword>
<proteinExistence type="inferred from homology"/>
<dbReference type="KEGG" id="kng:KNAG_0D03700"/>
<dbReference type="InterPro" id="IPR010776">
    <property type="entry name" value="Hop2_WH_dom"/>
</dbReference>
<evidence type="ECO:0000256" key="1">
    <source>
        <dbReference type="ARBA" id="ARBA00004123"/>
    </source>
</evidence>
<dbReference type="GO" id="GO:0007129">
    <property type="term" value="P:homologous chromosome pairing at meiosis"/>
    <property type="evidence" value="ECO:0007669"/>
    <property type="project" value="EnsemblFungi"/>
</dbReference>
<keyword evidence="3" id="KW-0233">DNA recombination</keyword>
<dbReference type="GO" id="GO:0003690">
    <property type="term" value="F:double-stranded DNA binding"/>
    <property type="evidence" value="ECO:0007669"/>
    <property type="project" value="EnsemblFungi"/>
</dbReference>
<keyword evidence="4" id="KW-0539">Nucleus</keyword>
<sequence length="208" mass="23462">MPVKRKESGVAPEETIEKYLNSQCKPFAVNDIIQNLHGQFGKAAALKALESLTSQDRIVCNVFGKISIYCCKDVLPEGAPATEIDLSKLEEIEQLREKVMELERDRKGLQDTVASFNRSPDNNELPNMVKELEVQFMEEENTLLCLNDSCDPLMEEKIGKLRIAERQLTKDLIARKKILKNLLDILKDQVGPKKLAPLLEDIGVEIAQ</sequence>
<dbReference type="OMA" id="RIICKLF"/>
<dbReference type="GeneID" id="34525805"/>
<dbReference type="GO" id="GO:0120231">
    <property type="term" value="C:DNA recombinase auxiliary factor complex"/>
    <property type="evidence" value="ECO:0007669"/>
    <property type="project" value="TreeGrafter"/>
</dbReference>
<comment type="subcellular location">
    <subcellularLocation>
        <location evidence="1">Nucleus</location>
    </subcellularLocation>
</comment>
<dbReference type="Proteomes" id="UP000006310">
    <property type="component" value="Chromosome 4"/>
</dbReference>
<organism evidence="8 9">
    <name type="scientific">Huiozyma naganishii (strain ATCC MYA-139 / BCRC 22969 / CBS 8797 / KCTC 17520 / NBRC 10181 / NCYC 3082 / Yp74L-3)</name>
    <name type="common">Yeast</name>
    <name type="synonym">Kazachstania naganishii</name>
    <dbReference type="NCBI Taxonomy" id="1071383"/>
    <lineage>
        <taxon>Eukaryota</taxon>
        <taxon>Fungi</taxon>
        <taxon>Dikarya</taxon>
        <taxon>Ascomycota</taxon>
        <taxon>Saccharomycotina</taxon>
        <taxon>Saccharomycetes</taxon>
        <taxon>Saccharomycetales</taxon>
        <taxon>Saccharomycetaceae</taxon>
        <taxon>Huiozyma</taxon>
    </lineage>
</organism>
<dbReference type="STRING" id="1071383.J7S754"/>
<evidence type="ECO:0000256" key="6">
    <source>
        <dbReference type="SAM" id="Coils"/>
    </source>
</evidence>
<evidence type="ECO:0000313" key="9">
    <source>
        <dbReference type="Proteomes" id="UP000006310"/>
    </source>
</evidence>
<dbReference type="EMBL" id="HE978317">
    <property type="protein sequence ID" value="CCK70116.1"/>
    <property type="molecule type" value="Genomic_DNA"/>
</dbReference>
<evidence type="ECO:0000259" key="7">
    <source>
        <dbReference type="Pfam" id="PF07106"/>
    </source>
</evidence>